<protein>
    <recommendedName>
        <fullName evidence="8">LPS export ABC transporter periplasmic protein LptC</fullName>
    </recommendedName>
</protein>
<dbReference type="Proteomes" id="UP000008315">
    <property type="component" value="Chromosome"/>
</dbReference>
<keyword evidence="7" id="KW-1185">Reference proteome</keyword>
<evidence type="ECO:0008006" key="8">
    <source>
        <dbReference type="Google" id="ProtNLM"/>
    </source>
</evidence>
<evidence type="ECO:0000256" key="2">
    <source>
        <dbReference type="ARBA" id="ARBA00022519"/>
    </source>
</evidence>
<evidence type="ECO:0000256" key="1">
    <source>
        <dbReference type="ARBA" id="ARBA00022475"/>
    </source>
</evidence>
<evidence type="ECO:0000256" key="4">
    <source>
        <dbReference type="ARBA" id="ARBA00022989"/>
    </source>
</evidence>
<organism evidence="6 7">
    <name type="scientific">Methylotuvimicrobium alcaliphilum (strain DSM 19304 / NCIMB 14124 / VKM B-2133 / 20Z)</name>
    <name type="common">Methylomicrobium alcaliphilum</name>
    <dbReference type="NCBI Taxonomy" id="1091494"/>
    <lineage>
        <taxon>Bacteria</taxon>
        <taxon>Pseudomonadati</taxon>
        <taxon>Pseudomonadota</taxon>
        <taxon>Gammaproteobacteria</taxon>
        <taxon>Methylococcales</taxon>
        <taxon>Methylococcaceae</taxon>
        <taxon>Methylotuvimicrobium</taxon>
    </lineage>
</organism>
<dbReference type="InterPro" id="IPR010664">
    <property type="entry name" value="LipoPS_assembly_LptC-rel"/>
</dbReference>
<dbReference type="EMBL" id="FO082060">
    <property type="protein sequence ID" value="CCE22341.1"/>
    <property type="molecule type" value="Genomic_DNA"/>
</dbReference>
<keyword evidence="3" id="KW-0812">Transmembrane</keyword>
<accession>G4T0R1</accession>
<reference evidence="7" key="1">
    <citation type="journal article" date="2012" name="J. Bacteriol.">
        <title>Genome sequence of the haloalkaliphilic methanotrophic bacterium Methylomicrobium alcaliphilum 20Z.</title>
        <authorList>
            <person name="Vuilleumier S."/>
            <person name="Khmelenina V.N."/>
            <person name="Bringel F."/>
            <person name="Reshetnikov A.S."/>
            <person name="Lajus A."/>
            <person name="Mangenot S."/>
            <person name="Rouy Z."/>
            <person name="Op den Camp H.J."/>
            <person name="Jetten M.S."/>
            <person name="Dispirito A.A."/>
            <person name="Dunfield P."/>
            <person name="Klotz M.G."/>
            <person name="Semrau J.D."/>
            <person name="Stein L.Y."/>
            <person name="Barbe V."/>
            <person name="Medigue C."/>
            <person name="Trotsenko Y.A."/>
            <person name="Kalyuzhnaya M.G."/>
        </authorList>
    </citation>
    <scope>NUCLEOTIDE SEQUENCE [LARGE SCALE GENOMIC DNA]</scope>
    <source>
        <strain evidence="7">DSM 19304 / NCIMB 14124 / VKM B-2133 / 20Z</strain>
    </source>
</reference>
<dbReference type="GO" id="GO:0017089">
    <property type="term" value="F:glycolipid transfer activity"/>
    <property type="evidence" value="ECO:0007669"/>
    <property type="project" value="TreeGrafter"/>
</dbReference>
<dbReference type="Pfam" id="PF06835">
    <property type="entry name" value="LptC"/>
    <property type="match status" value="1"/>
</dbReference>
<name>G4T0R1_META2</name>
<dbReference type="NCBIfam" id="TIGR04409">
    <property type="entry name" value="LptC_YrbK"/>
    <property type="match status" value="1"/>
</dbReference>
<dbReference type="GO" id="GO:0015221">
    <property type="term" value="F:lipopolysaccharide transmembrane transporter activity"/>
    <property type="evidence" value="ECO:0007669"/>
    <property type="project" value="InterPro"/>
</dbReference>
<evidence type="ECO:0000256" key="3">
    <source>
        <dbReference type="ARBA" id="ARBA00022692"/>
    </source>
</evidence>
<dbReference type="Gene3D" id="2.60.450.10">
    <property type="entry name" value="Lipopolysaccharide (LPS) transport protein A like domain"/>
    <property type="match status" value="1"/>
</dbReference>
<dbReference type="RefSeq" id="WP_014147147.1">
    <property type="nucleotide sequence ID" value="NC_016112.1"/>
</dbReference>
<evidence type="ECO:0000313" key="7">
    <source>
        <dbReference type="Proteomes" id="UP000008315"/>
    </source>
</evidence>
<evidence type="ECO:0000256" key="5">
    <source>
        <dbReference type="ARBA" id="ARBA00023136"/>
    </source>
</evidence>
<sequence>MPESNLRLYIYGVLLAIVSWWLLQLTAVDEEVIALEKSPHTVDYFSTGYAKWEMDVTGRLKSKLVADTLTHYNVDGTTHLQKPVMTIMNPDVPPWVIQSETGIVSSDKKLILMNGKAVVAREAGPRSRAMKINSSNLRVQPEINYAETDEWAELLSPPNRTEGIGMKLYYSTPIRIELFSKVRGKYEK</sequence>
<gene>
    <name evidence="6" type="ordered locus">MEALZ_0646</name>
</gene>
<dbReference type="PANTHER" id="PTHR37481">
    <property type="entry name" value="LIPOPOLYSACCHARIDE EXPORT SYSTEM PROTEIN LPTC"/>
    <property type="match status" value="1"/>
</dbReference>
<dbReference type="GO" id="GO:0005886">
    <property type="term" value="C:plasma membrane"/>
    <property type="evidence" value="ECO:0007669"/>
    <property type="project" value="InterPro"/>
</dbReference>
<dbReference type="HOGENOM" id="CLU_100563_1_0_6"/>
<proteinExistence type="predicted"/>
<evidence type="ECO:0000313" key="6">
    <source>
        <dbReference type="EMBL" id="CCE22341.1"/>
    </source>
</evidence>
<dbReference type="KEGG" id="mah:MEALZ_0646"/>
<keyword evidence="4" id="KW-1133">Transmembrane helix</keyword>
<keyword evidence="5" id="KW-0472">Membrane</keyword>
<dbReference type="GO" id="GO:0030288">
    <property type="term" value="C:outer membrane-bounded periplasmic space"/>
    <property type="evidence" value="ECO:0007669"/>
    <property type="project" value="TreeGrafter"/>
</dbReference>
<keyword evidence="2" id="KW-0997">Cell inner membrane</keyword>
<dbReference type="PANTHER" id="PTHR37481:SF1">
    <property type="entry name" value="LIPOPOLYSACCHARIDE EXPORT SYSTEM PROTEIN LPTC"/>
    <property type="match status" value="1"/>
</dbReference>
<dbReference type="InterPro" id="IPR026265">
    <property type="entry name" value="LptC"/>
</dbReference>
<dbReference type="InterPro" id="IPR052363">
    <property type="entry name" value="LPS_export_LptC"/>
</dbReference>
<dbReference type="STRING" id="1091494.MEALZ_0646"/>
<dbReference type="AlphaFoldDB" id="G4T0R1"/>
<keyword evidence="1" id="KW-1003">Cell membrane</keyword>